<dbReference type="GO" id="GO:0016020">
    <property type="term" value="C:membrane"/>
    <property type="evidence" value="ECO:0007669"/>
    <property type="project" value="TreeGrafter"/>
</dbReference>
<dbReference type="EMBL" id="LPWF01000002">
    <property type="protein sequence ID" value="ODS01971.1"/>
    <property type="molecule type" value="Genomic_DNA"/>
</dbReference>
<organism evidence="4 5">
    <name type="scientific">Methyloceanibacter superfactus</name>
    <dbReference type="NCBI Taxonomy" id="1774969"/>
    <lineage>
        <taxon>Bacteria</taxon>
        <taxon>Pseudomonadati</taxon>
        <taxon>Pseudomonadota</taxon>
        <taxon>Alphaproteobacteria</taxon>
        <taxon>Hyphomicrobiales</taxon>
        <taxon>Hyphomicrobiaceae</taxon>
        <taxon>Methyloceanibacter</taxon>
    </lineage>
</organism>
<dbReference type="PRINTS" id="PR00081">
    <property type="entry name" value="GDHRDH"/>
</dbReference>
<dbReference type="Gene3D" id="3.40.50.720">
    <property type="entry name" value="NAD(P)-binding Rossmann-like Domain"/>
    <property type="match status" value="1"/>
</dbReference>
<dbReference type="PANTHER" id="PTHR44196:SF2">
    <property type="entry name" value="SHORT-CHAIN DEHYDROGENASE-RELATED"/>
    <property type="match status" value="1"/>
</dbReference>
<gene>
    <name evidence="4" type="ORF">AUC69_00230</name>
</gene>
<dbReference type="PROSITE" id="PS00061">
    <property type="entry name" value="ADH_SHORT"/>
    <property type="match status" value="1"/>
</dbReference>
<keyword evidence="5" id="KW-1185">Reference proteome</keyword>
<dbReference type="PIRSF" id="PIRSF000126">
    <property type="entry name" value="11-beta-HSD1"/>
    <property type="match status" value="1"/>
</dbReference>
<evidence type="ECO:0000256" key="1">
    <source>
        <dbReference type="ARBA" id="ARBA00006484"/>
    </source>
</evidence>
<sequence>MDMNVSDDRSKPLAPAAVITGATQGIGRALANEFAKTGHTLLLVARTEATLATAAREVSAQYNVPVHTVACDLSTAEGCERVVEALREKGLYAESLVNNAAIMIAGFFQEQDPATLLKIVDLNIRAAVDLTRRLLPDMLARDKGGVLNVASVEGFMPVPYQATYAATKAFMISWSRALAWEVFGTNVRICVVTPGPIETTMHEKAGAEYSRYMVFLPRMTPDEMAATAYRRFMRGNWVIIEGWINRIIANGVRFVPGVMLIPAVGWFFRVRDAQGNLQWPKGWKPPGSEPKSKT</sequence>
<dbReference type="InterPro" id="IPR036291">
    <property type="entry name" value="NAD(P)-bd_dom_sf"/>
</dbReference>
<evidence type="ECO:0000256" key="3">
    <source>
        <dbReference type="RuleBase" id="RU000363"/>
    </source>
</evidence>
<name>A0A1E3W868_9HYPH</name>
<dbReference type="Pfam" id="PF00106">
    <property type="entry name" value="adh_short"/>
    <property type="match status" value="1"/>
</dbReference>
<accession>A0A1E3W868</accession>
<dbReference type="InterPro" id="IPR002347">
    <property type="entry name" value="SDR_fam"/>
</dbReference>
<reference evidence="4 5" key="1">
    <citation type="journal article" date="2016" name="Environ. Microbiol.">
        <title>New Methyloceanibacter diversity from North Sea sediments includes methanotroph containing solely the soluble methane monooxygenase.</title>
        <authorList>
            <person name="Vekeman B."/>
            <person name="Kerckhof F.M."/>
            <person name="Cremers G."/>
            <person name="de Vos P."/>
            <person name="Vandamme P."/>
            <person name="Boon N."/>
            <person name="Op den Camp H.J."/>
            <person name="Heylen K."/>
        </authorList>
    </citation>
    <scope>NUCLEOTIDE SEQUENCE [LARGE SCALE GENOMIC DNA]</scope>
    <source>
        <strain evidence="4 5">R-67175</strain>
    </source>
</reference>
<dbReference type="AlphaFoldDB" id="A0A1E3W868"/>
<dbReference type="STRING" id="1774969.AUC69_00230"/>
<keyword evidence="2" id="KW-0560">Oxidoreductase</keyword>
<proteinExistence type="inferred from homology"/>
<dbReference type="GO" id="GO:0016491">
    <property type="term" value="F:oxidoreductase activity"/>
    <property type="evidence" value="ECO:0007669"/>
    <property type="project" value="UniProtKB-KW"/>
</dbReference>
<protein>
    <recommendedName>
        <fullName evidence="6">Oxidoreductase</fullName>
    </recommendedName>
</protein>
<evidence type="ECO:0000256" key="2">
    <source>
        <dbReference type="ARBA" id="ARBA00023002"/>
    </source>
</evidence>
<dbReference type="PRINTS" id="PR00080">
    <property type="entry name" value="SDRFAMILY"/>
</dbReference>
<evidence type="ECO:0000313" key="5">
    <source>
        <dbReference type="Proteomes" id="UP000094472"/>
    </source>
</evidence>
<dbReference type="SUPFAM" id="SSF51735">
    <property type="entry name" value="NAD(P)-binding Rossmann-fold domains"/>
    <property type="match status" value="1"/>
</dbReference>
<dbReference type="PANTHER" id="PTHR44196">
    <property type="entry name" value="DEHYDROGENASE/REDUCTASE SDR FAMILY MEMBER 7B"/>
    <property type="match status" value="1"/>
</dbReference>
<evidence type="ECO:0000313" key="4">
    <source>
        <dbReference type="EMBL" id="ODS01971.1"/>
    </source>
</evidence>
<dbReference type="InterPro" id="IPR020904">
    <property type="entry name" value="Sc_DH/Rdtase_CS"/>
</dbReference>
<comment type="caution">
    <text evidence="4">The sequence shown here is derived from an EMBL/GenBank/DDBJ whole genome shotgun (WGS) entry which is preliminary data.</text>
</comment>
<dbReference type="CDD" id="cd05233">
    <property type="entry name" value="SDR_c"/>
    <property type="match status" value="1"/>
</dbReference>
<dbReference type="Proteomes" id="UP000094472">
    <property type="component" value="Unassembled WGS sequence"/>
</dbReference>
<comment type="similarity">
    <text evidence="1 3">Belongs to the short-chain dehydrogenases/reductases (SDR) family.</text>
</comment>
<evidence type="ECO:0008006" key="6">
    <source>
        <dbReference type="Google" id="ProtNLM"/>
    </source>
</evidence>